<dbReference type="AlphaFoldDB" id="A0A645FF40"/>
<reference evidence="1" key="1">
    <citation type="submission" date="2019-08" db="EMBL/GenBank/DDBJ databases">
        <authorList>
            <person name="Kucharzyk K."/>
            <person name="Murdoch R.W."/>
            <person name="Higgins S."/>
            <person name="Loffler F."/>
        </authorList>
    </citation>
    <scope>NUCLEOTIDE SEQUENCE</scope>
</reference>
<name>A0A645FF40_9ZZZZ</name>
<evidence type="ECO:0000313" key="1">
    <source>
        <dbReference type="EMBL" id="MPN13015.1"/>
    </source>
</evidence>
<dbReference type="EMBL" id="VSSQ01059458">
    <property type="protein sequence ID" value="MPN13015.1"/>
    <property type="molecule type" value="Genomic_DNA"/>
</dbReference>
<comment type="caution">
    <text evidence="1">The sequence shown here is derived from an EMBL/GenBank/DDBJ whole genome shotgun (WGS) entry which is preliminary data.</text>
</comment>
<sequence>MVKLTTKDGVSFYASSQIKLGEHIWDLNQLTERQADWLRQQLMGQVLFAAFGESVRLLHEPAPALEAWLLEDDGKNGQGT</sequence>
<gene>
    <name evidence="1" type="ORF">SDC9_160335</name>
</gene>
<accession>A0A645FF40</accession>
<protein>
    <submittedName>
        <fullName evidence="1">Uncharacterized protein</fullName>
    </submittedName>
</protein>
<proteinExistence type="predicted"/>
<organism evidence="1">
    <name type="scientific">bioreactor metagenome</name>
    <dbReference type="NCBI Taxonomy" id="1076179"/>
    <lineage>
        <taxon>unclassified sequences</taxon>
        <taxon>metagenomes</taxon>
        <taxon>ecological metagenomes</taxon>
    </lineage>
</organism>